<organism evidence="3 4">
    <name type="scientific">Cryptolaemus montrouzieri</name>
    <dbReference type="NCBI Taxonomy" id="559131"/>
    <lineage>
        <taxon>Eukaryota</taxon>
        <taxon>Metazoa</taxon>
        <taxon>Ecdysozoa</taxon>
        <taxon>Arthropoda</taxon>
        <taxon>Hexapoda</taxon>
        <taxon>Insecta</taxon>
        <taxon>Pterygota</taxon>
        <taxon>Neoptera</taxon>
        <taxon>Endopterygota</taxon>
        <taxon>Coleoptera</taxon>
        <taxon>Polyphaga</taxon>
        <taxon>Cucujiformia</taxon>
        <taxon>Coccinelloidea</taxon>
        <taxon>Coccinellidae</taxon>
        <taxon>Scymninae</taxon>
        <taxon>Scymnini</taxon>
        <taxon>Cryptolaemus</taxon>
    </lineage>
</organism>
<protein>
    <recommendedName>
        <fullName evidence="2">HTH psq-type domain-containing protein</fullName>
    </recommendedName>
</protein>
<gene>
    <name evidence="3" type="ORF">HHI36_003235</name>
</gene>
<evidence type="ECO:0000256" key="1">
    <source>
        <dbReference type="SAM" id="MobiDB-lite"/>
    </source>
</evidence>
<name>A0ABD2PCW5_9CUCU</name>
<dbReference type="Pfam" id="PF05225">
    <property type="entry name" value="HTH_psq"/>
    <property type="match status" value="1"/>
</dbReference>
<proteinExistence type="predicted"/>
<evidence type="ECO:0000313" key="3">
    <source>
        <dbReference type="EMBL" id="KAL3288802.1"/>
    </source>
</evidence>
<dbReference type="AlphaFoldDB" id="A0ABD2PCW5"/>
<feature type="region of interest" description="Disordered" evidence="1">
    <location>
        <begin position="132"/>
        <end position="156"/>
    </location>
</feature>
<sequence>MVRNYKAKKTRNQAVSEESMQSAIHYVVQGILSYRKAADKYNSKVSTLESRVKKYINRTDDQVSSNRTFDSKYTSVQFFPADKEKLLNEYIVKSCKVHYGLTTVQKLEQDRRAREKQIKYILEDSNLKIKNKKAKNTDSDGSESEESDISLHESSTSIIDEDETDCDNFETGAMAIDVIPDNSKDGSFILVKFPKKKSIVNKCRKSYEIQKWILKIIYNKQRTFSSDQLFSFSKVLDIRQLYC</sequence>
<evidence type="ECO:0000259" key="2">
    <source>
        <dbReference type="Pfam" id="PF05225"/>
    </source>
</evidence>
<comment type="caution">
    <text evidence="3">The sequence shown here is derived from an EMBL/GenBank/DDBJ whole genome shotgun (WGS) entry which is preliminary data.</text>
</comment>
<dbReference type="InterPro" id="IPR007889">
    <property type="entry name" value="HTH_Psq"/>
</dbReference>
<reference evidence="3 4" key="1">
    <citation type="journal article" date="2021" name="BMC Biol.">
        <title>Horizontally acquired antibacterial genes associated with adaptive radiation of ladybird beetles.</title>
        <authorList>
            <person name="Li H.S."/>
            <person name="Tang X.F."/>
            <person name="Huang Y.H."/>
            <person name="Xu Z.Y."/>
            <person name="Chen M.L."/>
            <person name="Du X.Y."/>
            <person name="Qiu B.Y."/>
            <person name="Chen P.T."/>
            <person name="Zhang W."/>
            <person name="Slipinski A."/>
            <person name="Escalona H.E."/>
            <person name="Waterhouse R.M."/>
            <person name="Zwick A."/>
            <person name="Pang H."/>
        </authorList>
    </citation>
    <scope>NUCLEOTIDE SEQUENCE [LARGE SCALE GENOMIC DNA]</scope>
    <source>
        <strain evidence="3">SYSU2018</strain>
    </source>
</reference>
<accession>A0ABD2PCW5</accession>
<keyword evidence="4" id="KW-1185">Reference proteome</keyword>
<dbReference type="EMBL" id="JABFTP020000185">
    <property type="protein sequence ID" value="KAL3288802.1"/>
    <property type="molecule type" value="Genomic_DNA"/>
</dbReference>
<dbReference type="Gene3D" id="1.10.10.60">
    <property type="entry name" value="Homeodomain-like"/>
    <property type="match status" value="1"/>
</dbReference>
<evidence type="ECO:0000313" key="4">
    <source>
        <dbReference type="Proteomes" id="UP001516400"/>
    </source>
</evidence>
<feature type="domain" description="HTH psq-type" evidence="2">
    <location>
        <begin position="16"/>
        <end position="54"/>
    </location>
</feature>
<dbReference type="Proteomes" id="UP001516400">
    <property type="component" value="Unassembled WGS sequence"/>
</dbReference>